<keyword evidence="4 7" id="KW-0863">Zinc-finger</keyword>
<dbReference type="GO" id="GO:0000978">
    <property type="term" value="F:RNA polymerase II cis-regulatory region sequence-specific DNA binding"/>
    <property type="evidence" value="ECO:0007669"/>
    <property type="project" value="InterPro"/>
</dbReference>
<evidence type="ECO:0000256" key="6">
    <source>
        <dbReference type="ARBA" id="ARBA00023242"/>
    </source>
</evidence>
<keyword evidence="5" id="KW-0862">Zinc</keyword>
<evidence type="ECO:0000313" key="10">
    <source>
        <dbReference type="EMBL" id="KPV75699.1"/>
    </source>
</evidence>
<keyword evidence="3" id="KW-0677">Repeat</keyword>
<evidence type="ECO:0000256" key="3">
    <source>
        <dbReference type="ARBA" id="ARBA00022737"/>
    </source>
</evidence>
<dbReference type="SUPFAM" id="SSF57667">
    <property type="entry name" value="beta-beta-alpha zinc fingers"/>
    <property type="match status" value="1"/>
</dbReference>
<feature type="region of interest" description="Disordered" evidence="8">
    <location>
        <begin position="354"/>
        <end position="624"/>
    </location>
</feature>
<dbReference type="GO" id="GO:0008270">
    <property type="term" value="F:zinc ion binding"/>
    <property type="evidence" value="ECO:0007669"/>
    <property type="project" value="UniProtKB-KW"/>
</dbReference>
<feature type="compositionally biased region" description="Basic residues" evidence="8">
    <location>
        <begin position="187"/>
        <end position="196"/>
    </location>
</feature>
<feature type="compositionally biased region" description="Pro residues" evidence="8">
    <location>
        <begin position="284"/>
        <end position="298"/>
    </location>
</feature>
<dbReference type="InterPro" id="IPR051059">
    <property type="entry name" value="VerF-like"/>
</dbReference>
<dbReference type="PANTHER" id="PTHR40626">
    <property type="entry name" value="MIP31509P"/>
    <property type="match status" value="1"/>
</dbReference>
<dbReference type="OMA" id="SGHREIN"/>
<dbReference type="GO" id="GO:0000785">
    <property type="term" value="C:chromatin"/>
    <property type="evidence" value="ECO:0007669"/>
    <property type="project" value="TreeGrafter"/>
</dbReference>
<name>A0A194S592_RHOGW</name>
<feature type="domain" description="C2H2-type" evidence="9">
    <location>
        <begin position="107"/>
        <end position="134"/>
    </location>
</feature>
<evidence type="ECO:0000256" key="1">
    <source>
        <dbReference type="ARBA" id="ARBA00004123"/>
    </source>
</evidence>
<dbReference type="FunFam" id="3.30.160.60:FF:002343">
    <property type="entry name" value="Zinc finger protein 33A"/>
    <property type="match status" value="1"/>
</dbReference>
<dbReference type="Proteomes" id="UP000053890">
    <property type="component" value="Unassembled WGS sequence"/>
</dbReference>
<dbReference type="OrthoDB" id="10018191at2759"/>
<keyword evidence="6" id="KW-0539">Nucleus</keyword>
<feature type="region of interest" description="Disordered" evidence="8">
    <location>
        <begin position="668"/>
        <end position="687"/>
    </location>
</feature>
<gene>
    <name evidence="10" type="ORF">RHOBADRAFT_52734</name>
</gene>
<accession>A0A194S592</accession>
<keyword evidence="11" id="KW-1185">Reference proteome</keyword>
<organism evidence="10 11">
    <name type="scientific">Rhodotorula graminis (strain WP1)</name>
    <dbReference type="NCBI Taxonomy" id="578459"/>
    <lineage>
        <taxon>Eukaryota</taxon>
        <taxon>Fungi</taxon>
        <taxon>Dikarya</taxon>
        <taxon>Basidiomycota</taxon>
        <taxon>Pucciniomycotina</taxon>
        <taxon>Microbotryomycetes</taxon>
        <taxon>Sporidiobolales</taxon>
        <taxon>Sporidiobolaceae</taxon>
        <taxon>Rhodotorula</taxon>
    </lineage>
</organism>
<feature type="compositionally biased region" description="Low complexity" evidence="8">
    <location>
        <begin position="418"/>
        <end position="441"/>
    </location>
</feature>
<dbReference type="GeneID" id="28976932"/>
<feature type="compositionally biased region" description="Low complexity" evidence="8">
    <location>
        <begin position="222"/>
        <end position="235"/>
    </location>
</feature>
<dbReference type="STRING" id="578459.A0A194S592"/>
<feature type="compositionally biased region" description="Basic and acidic residues" evidence="8">
    <location>
        <begin position="197"/>
        <end position="221"/>
    </location>
</feature>
<dbReference type="PROSITE" id="PS50157">
    <property type="entry name" value="ZINC_FINGER_C2H2_2"/>
    <property type="match status" value="2"/>
</dbReference>
<dbReference type="AlphaFoldDB" id="A0A194S592"/>
<dbReference type="InterPro" id="IPR036236">
    <property type="entry name" value="Znf_C2H2_sf"/>
</dbReference>
<sequence>MAQPLDHHALQQHQHQLLHGHALVSSLLPPPPGLEASTSSAPPPAQQPPLEHKSASDEDGSQLSQGQLKKQPAKLFRCTGFGECQMTFTRSEHLARHVRKHTGERPFKCHCGREFSRLDNVRQHAATVHSEQADRNAQTIADLVALHNQLSVSTQQRQKDAGMVLQDGPVADKGSSRRRADGEVKPKKVTAAKKKQTAADKKAREQAEAAEQALERQRAAEQEAAAAAAAAAAQQQPPPHSSPMQPHSQPPPMQPYGGAYGAAPYPVARPPQPAPAVGNAYPSFAPPPQYPSTAPPPLGYYQQSAHVQYTSQLAAHQQLYAAGMAPPPPPPPHALSYGDMYGGAAYAAAYGPASGEAPHPYAPPPPSPPHAGHRPEPVGLPHQDPSSSGRYNPPGPLSYPPVSTPQLPDAGQLTPNKISLPSISALLPSPFANGQQAQSQPQPEPQPHHAPQQQHPHQQRDVHPQQQVASTAALDSLETAQHQHQQRQQAHYAALSSSQGRPPAHSPSPHLQQHAMLQGYGAYPPAGVGDLQYPSHPSMGAPHPYDPYARPGSRAGSEREHPPSLSNGSSSTASSFQAGSPLHPHVAAPHNSAAQQHYSHLYNPAGAPHHSAYQYAPPQPQQPHAYPYASAQYLAAVQQPYGVAQGMYAPPPPPAKYGAMQAPLGGLAGPYGPLSGQGGRESSERGA</sequence>
<keyword evidence="2" id="KW-0479">Metal-binding</keyword>
<dbReference type="GO" id="GO:0000981">
    <property type="term" value="F:DNA-binding transcription factor activity, RNA polymerase II-specific"/>
    <property type="evidence" value="ECO:0007669"/>
    <property type="project" value="InterPro"/>
</dbReference>
<evidence type="ECO:0000256" key="4">
    <source>
        <dbReference type="ARBA" id="ARBA00022771"/>
    </source>
</evidence>
<dbReference type="PANTHER" id="PTHR40626:SF32">
    <property type="entry name" value="ZINC FINGER PROTEIN RST2"/>
    <property type="match status" value="1"/>
</dbReference>
<reference evidence="10 11" key="1">
    <citation type="journal article" date="2015" name="Front. Microbiol.">
        <title>Genome sequence of the plant growth promoting endophytic yeast Rhodotorula graminis WP1.</title>
        <authorList>
            <person name="Firrincieli A."/>
            <person name="Otillar R."/>
            <person name="Salamov A."/>
            <person name="Schmutz J."/>
            <person name="Khan Z."/>
            <person name="Redman R.S."/>
            <person name="Fleck N.D."/>
            <person name="Lindquist E."/>
            <person name="Grigoriev I.V."/>
            <person name="Doty S.L."/>
        </authorList>
    </citation>
    <scope>NUCLEOTIDE SEQUENCE [LARGE SCALE GENOMIC DNA]</scope>
    <source>
        <strain evidence="10 11">WP1</strain>
    </source>
</reference>
<evidence type="ECO:0000259" key="9">
    <source>
        <dbReference type="PROSITE" id="PS50157"/>
    </source>
</evidence>
<evidence type="ECO:0000256" key="5">
    <source>
        <dbReference type="ARBA" id="ARBA00022833"/>
    </source>
</evidence>
<feature type="compositionally biased region" description="Basic and acidic residues" evidence="8">
    <location>
        <begin position="174"/>
        <end position="186"/>
    </location>
</feature>
<feature type="compositionally biased region" description="Low complexity" evidence="8">
    <location>
        <begin position="610"/>
        <end position="624"/>
    </location>
</feature>
<dbReference type="GO" id="GO:0005634">
    <property type="term" value="C:nucleus"/>
    <property type="evidence" value="ECO:0007669"/>
    <property type="project" value="UniProtKB-SubCell"/>
</dbReference>
<dbReference type="Gene3D" id="3.30.160.60">
    <property type="entry name" value="Classic Zinc Finger"/>
    <property type="match status" value="2"/>
</dbReference>
<evidence type="ECO:0000256" key="8">
    <source>
        <dbReference type="SAM" id="MobiDB-lite"/>
    </source>
</evidence>
<proteinExistence type="predicted"/>
<feature type="compositionally biased region" description="Low complexity" evidence="8">
    <location>
        <begin position="564"/>
        <end position="580"/>
    </location>
</feature>
<feature type="domain" description="C2H2-type" evidence="9">
    <location>
        <begin position="76"/>
        <end position="106"/>
    </location>
</feature>
<dbReference type="InterPro" id="IPR013087">
    <property type="entry name" value="Znf_C2H2_type"/>
</dbReference>
<feature type="compositionally biased region" description="Low complexity" evidence="8">
    <location>
        <begin position="480"/>
        <end position="494"/>
    </location>
</feature>
<feature type="region of interest" description="Disordered" evidence="8">
    <location>
        <begin position="154"/>
        <end position="299"/>
    </location>
</feature>
<evidence type="ECO:0000256" key="2">
    <source>
        <dbReference type="ARBA" id="ARBA00022723"/>
    </source>
</evidence>
<evidence type="ECO:0000256" key="7">
    <source>
        <dbReference type="PROSITE-ProRule" id="PRU00042"/>
    </source>
</evidence>
<feature type="region of interest" description="Disordered" evidence="8">
    <location>
        <begin position="24"/>
        <end position="69"/>
    </location>
</feature>
<comment type="subcellular location">
    <subcellularLocation>
        <location evidence="1">Nucleus</location>
    </subcellularLocation>
</comment>
<feature type="compositionally biased region" description="Pro residues" evidence="8">
    <location>
        <begin position="393"/>
        <end position="403"/>
    </location>
</feature>
<evidence type="ECO:0000313" key="11">
    <source>
        <dbReference type="Proteomes" id="UP000053890"/>
    </source>
</evidence>
<feature type="compositionally biased region" description="Low complexity" evidence="8">
    <location>
        <begin position="255"/>
        <end position="266"/>
    </location>
</feature>
<feature type="compositionally biased region" description="Pro residues" evidence="8">
    <location>
        <begin position="360"/>
        <end position="369"/>
    </location>
</feature>
<protein>
    <recommendedName>
        <fullName evidence="9">C2H2-type domain-containing protein</fullName>
    </recommendedName>
</protein>
<dbReference type="RefSeq" id="XP_018271748.1">
    <property type="nucleotide sequence ID" value="XM_018416484.1"/>
</dbReference>
<dbReference type="EMBL" id="KQ474077">
    <property type="protein sequence ID" value="KPV75699.1"/>
    <property type="molecule type" value="Genomic_DNA"/>
</dbReference>